<dbReference type="Proteomes" id="UP000262454">
    <property type="component" value="Unassembled WGS sequence"/>
</dbReference>
<dbReference type="AlphaFoldDB" id="A0A348MIH5"/>
<accession>A0A348MIH5</accession>
<organism evidence="1 2">
    <name type="scientific">candidate division WOR-3 bacterium</name>
    <dbReference type="NCBI Taxonomy" id="2052148"/>
    <lineage>
        <taxon>Bacteria</taxon>
        <taxon>Bacteria division WOR-3</taxon>
    </lineage>
</organism>
<dbReference type="EMBL" id="DMCX01000009">
    <property type="protein sequence ID" value="HAF06851.1"/>
    <property type="molecule type" value="Genomic_DNA"/>
</dbReference>
<dbReference type="InterPro" id="IPR020568">
    <property type="entry name" value="Ribosomal_Su5_D2-typ_SF"/>
</dbReference>
<protein>
    <submittedName>
        <fullName evidence="1">Magnesium chelatase</fullName>
    </submittedName>
</protein>
<evidence type="ECO:0000313" key="2">
    <source>
        <dbReference type="Proteomes" id="UP000262454"/>
    </source>
</evidence>
<sequence length="66" mass="7317">MISILKSAGIKGLEGYIVEVETDVQNGLPAFNIVGLAERTVKESKERIRSAIKNSNFPFPDRRITV</sequence>
<dbReference type="SUPFAM" id="SSF54211">
    <property type="entry name" value="Ribosomal protein S5 domain 2-like"/>
    <property type="match status" value="1"/>
</dbReference>
<name>A0A348MIH5_UNCW3</name>
<gene>
    <name evidence="1" type="ORF">DCG82_00365</name>
</gene>
<proteinExistence type="predicted"/>
<reference evidence="1 2" key="1">
    <citation type="journal article" date="2018" name="Nat. Biotechnol.">
        <title>A standardized bacterial taxonomy based on genome phylogeny substantially revises the tree of life.</title>
        <authorList>
            <person name="Parks D.H."/>
            <person name="Chuvochina M."/>
            <person name="Waite D.W."/>
            <person name="Rinke C."/>
            <person name="Skarshewski A."/>
            <person name="Chaumeil P.A."/>
            <person name="Hugenholtz P."/>
        </authorList>
    </citation>
    <scope>NUCLEOTIDE SEQUENCE [LARGE SCALE GENOMIC DNA]</scope>
    <source>
        <strain evidence="1">UBA7921</strain>
    </source>
</reference>
<evidence type="ECO:0000313" key="1">
    <source>
        <dbReference type="EMBL" id="HAF06851.1"/>
    </source>
</evidence>
<dbReference type="Pfam" id="PF13541">
    <property type="entry name" value="ChlI"/>
    <property type="match status" value="1"/>
</dbReference>
<comment type="caution">
    <text evidence="1">The sequence shown here is derived from an EMBL/GenBank/DDBJ whole genome shotgun (WGS) entry which is preliminary data.</text>
</comment>
<feature type="non-terminal residue" evidence="1">
    <location>
        <position position="66"/>
    </location>
</feature>